<dbReference type="InterPro" id="IPR058564">
    <property type="entry name" value="TPR_TRAPPC9_Trs120"/>
</dbReference>
<dbReference type="PANTHER" id="PTHR21512">
    <property type="entry name" value="TRAFFICKING PROTEIN PARTICLE COMPLEX SUBUNIT 9"/>
    <property type="match status" value="1"/>
</dbReference>
<sequence>MDHHAFAALAQVRILLLPVGHITKSEFDTYAAEIRSFENIRLGDIPDDPRDERARFMPRPLSEGYLHLSFPTHPPPLSHSPLSLLRPSHFPLAVIGIAASSLSSPPHDIYTQFQTQLAQLFPPAALFPLVRHCFVFENADAGDGEGGGGEGLPGLTSIPSVMGNKKLYLGTLLADICSSILGEFSVVVQALESPLGNEYLNAGLFPVLPPLSEIPLALSSSSNNTRRDSLPPLPSISSQPEMLRAGSPLAPGMKRTSSVGMGGVGRQSTLGLPGAKKGGMGRIGATSSHGRLFKVLGDLFLLAGRTEDATVWYNEALNLFKGGFNDPVWNASALEGLATICVLDAWSAGHGLAASTSTSNPTSPLTTPLAHLSSASTMYSSTKPSDPSLHLPLVSLLFCTSVLRHSSLLFHVWAAKGWGPLAFTAMLHPGPGAYVPPTLSPQFQSPHSHSHSPTSSSLPRGIDLARLSTLSHIPRPTISASLAQLHGPWLLHLGPRERLSILEASAGMYGSLGYRRKEALVRRSVVGVVLDLVVCGREESGLRPGDSTPVSGGTAGGGGVGLGINGGGGGGGSGATTPNRASGGGGMMGVRRTESRVGNEGVLRLVKETCRVLGIDLEGVPMRRGGGSSKGAVGGGDEGAGQKEEGASQKGEDGGEKGGDGREVEQDDAPYLDAEPLETYGWPELQVGVVREAVAVAEALPDHPTTTQFALSALRSLTPYLDPPDQAHLYAVATRAAVTAKRRGEGRVVEYWAGRPVVRVEGVQLPMMRIPLEKPFSALEAKGVSESAMVSGAKDPFLYNPRRAASTQGAMMAVQNEIIEFNVLLQNTYAFGLELESFALSTSGVPFESKPLSLTIPPSSLHPVTITGRALQPGVLTIRGCIVRAPGTASREFLLPLTSEEEDEQASRKRALKACEKDRVKYSGLESMPWEREVGAGKRSSKTAAKKGGRKRFMECKVVPEQPMMRIRWVSLTHGAVMMYIGETTTIKMTLENVSSLAVDFVRLSFDDSTIAPAQAALVEGEMSVFETYETEYALIHRPLFSWDAGEGEERKVIGPGEKRMLDVRCFGKAACTTGTIHVSYGYLNRNQDDQQEEEDAAPRVFHTRQLSYPIMVSVYEMLECQDMDILPYLAFGPSSSSMHPDLSLSLNPIASSSNAQLHPSTSVLSTSTSGSSQWNREQMQASMRDIDNEKGWCLFSIEVRNAYGLPFDVSFERCQEGVQGMTVSTTVPPGSTSRIILPLRKFTLPEEVTREPVPTLSLRQFVVTKSKLSKEEEKLQRELFWYREEVFKIVKGLWREAGGTRYGEISLRKQRFSLPMLELIRTESASVELSLWTYDGESEREFPAQKGLCSPPMNDFVYLRTRVRNLSSTSKILTLDHALTPSQYIIYEGTLLRQPVGRLGPGEEKVVETPVWFLAEGKYEVKAEVFTEVESVVGKGIEGAAIGGAARMKVVVRGEDDSG</sequence>
<feature type="domain" description="Trs120/TRAPPC9 first Ig-like" evidence="6">
    <location>
        <begin position="757"/>
        <end position="961"/>
    </location>
</feature>
<dbReference type="InterPro" id="IPR058565">
    <property type="entry name" value="Ig_TRAPPC9_Trs120_1st"/>
</dbReference>
<reference evidence="9 10" key="1">
    <citation type="journal article" date="2019" name="Nat. Ecol. Evol.">
        <title>Megaphylogeny resolves global patterns of mushroom evolution.</title>
        <authorList>
            <person name="Varga T."/>
            <person name="Krizsan K."/>
            <person name="Foldi C."/>
            <person name="Dima B."/>
            <person name="Sanchez-Garcia M."/>
            <person name="Sanchez-Ramirez S."/>
            <person name="Szollosi G.J."/>
            <person name="Szarkandi J.G."/>
            <person name="Papp V."/>
            <person name="Albert L."/>
            <person name="Andreopoulos W."/>
            <person name="Angelini C."/>
            <person name="Antonin V."/>
            <person name="Barry K.W."/>
            <person name="Bougher N.L."/>
            <person name="Buchanan P."/>
            <person name="Buyck B."/>
            <person name="Bense V."/>
            <person name="Catcheside P."/>
            <person name="Chovatia M."/>
            <person name="Cooper J."/>
            <person name="Damon W."/>
            <person name="Desjardin D."/>
            <person name="Finy P."/>
            <person name="Geml J."/>
            <person name="Haridas S."/>
            <person name="Hughes K."/>
            <person name="Justo A."/>
            <person name="Karasinski D."/>
            <person name="Kautmanova I."/>
            <person name="Kiss B."/>
            <person name="Kocsube S."/>
            <person name="Kotiranta H."/>
            <person name="LaButti K.M."/>
            <person name="Lechner B.E."/>
            <person name="Liimatainen K."/>
            <person name="Lipzen A."/>
            <person name="Lukacs Z."/>
            <person name="Mihaltcheva S."/>
            <person name="Morgado L.N."/>
            <person name="Niskanen T."/>
            <person name="Noordeloos M.E."/>
            <person name="Ohm R.A."/>
            <person name="Ortiz-Santana B."/>
            <person name="Ovrebo C."/>
            <person name="Racz N."/>
            <person name="Riley R."/>
            <person name="Savchenko A."/>
            <person name="Shiryaev A."/>
            <person name="Soop K."/>
            <person name="Spirin V."/>
            <person name="Szebenyi C."/>
            <person name="Tomsovsky M."/>
            <person name="Tulloss R.E."/>
            <person name="Uehling J."/>
            <person name="Grigoriev I.V."/>
            <person name="Vagvolgyi C."/>
            <person name="Papp T."/>
            <person name="Martin F.M."/>
            <person name="Miettinen O."/>
            <person name="Hibbett D.S."/>
            <person name="Nagy L.G."/>
        </authorList>
    </citation>
    <scope>NUCLEOTIDE SEQUENCE [LARGE SCALE GENOMIC DNA]</scope>
    <source>
        <strain evidence="9 10">CBS 309.79</strain>
    </source>
</reference>
<dbReference type="GO" id="GO:0005802">
    <property type="term" value="C:trans-Golgi network"/>
    <property type="evidence" value="ECO:0007669"/>
    <property type="project" value="TreeGrafter"/>
</dbReference>
<keyword evidence="2" id="KW-0333">Golgi apparatus</keyword>
<dbReference type="InterPro" id="IPR058568">
    <property type="entry name" value="Ig_TRAPPC9_Trs120_4th"/>
</dbReference>
<feature type="region of interest" description="Disordered" evidence="3">
    <location>
        <begin position="619"/>
        <end position="666"/>
    </location>
</feature>
<dbReference type="Pfam" id="PF08626">
    <property type="entry name" value="TRAPPC9-Trs120"/>
    <property type="match status" value="1"/>
</dbReference>
<feature type="compositionally biased region" description="Gly residues" evidence="3">
    <location>
        <begin position="553"/>
        <end position="574"/>
    </location>
</feature>
<dbReference type="PANTHER" id="PTHR21512:SF5">
    <property type="entry name" value="TRAFFICKING PROTEIN PARTICLE COMPLEX SUBUNIT 9"/>
    <property type="match status" value="1"/>
</dbReference>
<evidence type="ECO:0000313" key="10">
    <source>
        <dbReference type="Proteomes" id="UP000305067"/>
    </source>
</evidence>
<feature type="domain" description="Trs120/TRAPPC9 N-terminal" evidence="4">
    <location>
        <begin position="6"/>
        <end position="347"/>
    </location>
</feature>
<name>A0A5C3QAY1_9AGAR</name>
<evidence type="ECO:0000256" key="2">
    <source>
        <dbReference type="ARBA" id="ARBA00023034"/>
    </source>
</evidence>
<dbReference type="InterPro" id="IPR058563">
    <property type="entry name" value="Trs120_TRAPPC9_N"/>
</dbReference>
<feature type="domain" description="Trs120/TRAPPC9 fourth Ig-like" evidence="8">
    <location>
        <begin position="1349"/>
        <end position="1426"/>
    </location>
</feature>
<dbReference type="Proteomes" id="UP000305067">
    <property type="component" value="Unassembled WGS sequence"/>
</dbReference>
<dbReference type="STRING" id="1884261.A0A5C3QAY1"/>
<accession>A0A5C3QAY1</accession>
<feature type="compositionally biased region" description="Low complexity" evidence="3">
    <location>
        <begin position="1161"/>
        <end position="1173"/>
    </location>
</feature>
<evidence type="ECO:0000313" key="9">
    <source>
        <dbReference type="EMBL" id="TFK98901.1"/>
    </source>
</evidence>
<comment type="subcellular location">
    <subcellularLocation>
        <location evidence="1">Golgi apparatus</location>
    </subcellularLocation>
</comment>
<proteinExistence type="predicted"/>
<feature type="compositionally biased region" description="Basic and acidic residues" evidence="3">
    <location>
        <begin position="640"/>
        <end position="664"/>
    </location>
</feature>
<feature type="region of interest" description="Disordered" evidence="3">
    <location>
        <begin position="1157"/>
        <end position="1182"/>
    </location>
</feature>
<feature type="domain" description="Trs120/TRAPPC9 third Ig-like" evidence="7">
    <location>
        <begin position="1146"/>
        <end position="1321"/>
    </location>
</feature>
<evidence type="ECO:0000256" key="3">
    <source>
        <dbReference type="SAM" id="MobiDB-lite"/>
    </source>
</evidence>
<dbReference type="Pfam" id="PF26283">
    <property type="entry name" value="Ig_TRAPPC9-Trs120_4th"/>
    <property type="match status" value="1"/>
</dbReference>
<feature type="compositionally biased region" description="Gly residues" evidence="3">
    <location>
        <begin position="624"/>
        <end position="639"/>
    </location>
</feature>
<dbReference type="Pfam" id="PF26251">
    <property type="entry name" value="TPR_TRAPPC9-Trs120"/>
    <property type="match status" value="1"/>
</dbReference>
<evidence type="ECO:0000259" key="7">
    <source>
        <dbReference type="Pfam" id="PF26282"/>
    </source>
</evidence>
<evidence type="ECO:0000259" key="4">
    <source>
        <dbReference type="Pfam" id="PF08626"/>
    </source>
</evidence>
<feature type="compositionally biased region" description="Low complexity" evidence="3">
    <location>
        <begin position="440"/>
        <end position="457"/>
    </location>
</feature>
<evidence type="ECO:0000259" key="5">
    <source>
        <dbReference type="Pfam" id="PF26251"/>
    </source>
</evidence>
<dbReference type="Pfam" id="PF26280">
    <property type="entry name" value="Ig_TRAPPC9-Trs120_2nd"/>
    <property type="match status" value="1"/>
</dbReference>
<feature type="region of interest" description="Disordered" evidence="3">
    <location>
        <begin position="219"/>
        <end position="260"/>
    </location>
</feature>
<dbReference type="OrthoDB" id="27962at2759"/>
<feature type="region of interest" description="Disordered" evidence="3">
    <location>
        <begin position="541"/>
        <end position="591"/>
    </location>
</feature>
<dbReference type="EMBL" id="ML178836">
    <property type="protein sequence ID" value="TFK98901.1"/>
    <property type="molecule type" value="Genomic_DNA"/>
</dbReference>
<dbReference type="InterPro" id="IPR013935">
    <property type="entry name" value="Trs120_TRAPPC9"/>
</dbReference>
<keyword evidence="10" id="KW-1185">Reference proteome</keyword>
<dbReference type="InterPro" id="IPR058567">
    <property type="entry name" value="Ig_TRAPPC9_Trs120_3rd"/>
</dbReference>
<evidence type="ECO:0000256" key="1">
    <source>
        <dbReference type="ARBA" id="ARBA00004555"/>
    </source>
</evidence>
<evidence type="ECO:0000259" key="6">
    <source>
        <dbReference type="Pfam" id="PF26254"/>
    </source>
</evidence>
<protein>
    <submittedName>
        <fullName evidence="9">Transport protein Trs120 or TRAPPC9 TRAPP II complex subunit-domain-containing protein</fullName>
    </submittedName>
</protein>
<evidence type="ECO:0000259" key="8">
    <source>
        <dbReference type="Pfam" id="PF26283"/>
    </source>
</evidence>
<gene>
    <name evidence="9" type="ORF">BDV98DRAFT_657607</name>
</gene>
<feature type="region of interest" description="Disordered" evidence="3">
    <location>
        <begin position="437"/>
        <end position="459"/>
    </location>
</feature>
<feature type="domain" description="Trs120/TRAPPC9 TPR region" evidence="5">
    <location>
        <begin position="395"/>
        <end position="743"/>
    </location>
</feature>
<dbReference type="Pfam" id="PF26254">
    <property type="entry name" value="Ig_TRAPPC9-Trs120_1st"/>
    <property type="match status" value="1"/>
</dbReference>
<dbReference type="Pfam" id="PF26282">
    <property type="entry name" value="Ig_TRAPPC9-Trs120_3rd"/>
    <property type="match status" value="1"/>
</dbReference>
<organism evidence="9 10">
    <name type="scientific">Pterulicium gracile</name>
    <dbReference type="NCBI Taxonomy" id="1884261"/>
    <lineage>
        <taxon>Eukaryota</taxon>
        <taxon>Fungi</taxon>
        <taxon>Dikarya</taxon>
        <taxon>Basidiomycota</taxon>
        <taxon>Agaricomycotina</taxon>
        <taxon>Agaricomycetes</taxon>
        <taxon>Agaricomycetidae</taxon>
        <taxon>Agaricales</taxon>
        <taxon>Pleurotineae</taxon>
        <taxon>Pterulaceae</taxon>
        <taxon>Pterulicium</taxon>
    </lineage>
</organism>